<accession>A0A433Q1Y7</accession>
<comment type="caution">
    <text evidence="1">The sequence shown here is derived from an EMBL/GenBank/DDBJ whole genome shotgun (WGS) entry which is preliminary data.</text>
</comment>
<evidence type="ECO:0000313" key="1">
    <source>
        <dbReference type="EMBL" id="RUS23787.1"/>
    </source>
</evidence>
<dbReference type="Proteomes" id="UP000274822">
    <property type="component" value="Unassembled WGS sequence"/>
</dbReference>
<dbReference type="EMBL" id="RBNJ01018584">
    <property type="protein sequence ID" value="RUS23787.1"/>
    <property type="molecule type" value="Genomic_DNA"/>
</dbReference>
<gene>
    <name evidence="1" type="ORF">BC938DRAFT_474626</name>
</gene>
<dbReference type="AlphaFoldDB" id="A0A433Q1Y7"/>
<keyword evidence="2" id="KW-1185">Reference proteome</keyword>
<reference evidence="1 2" key="1">
    <citation type="journal article" date="2018" name="New Phytol.">
        <title>Phylogenomics of Endogonaceae and evolution of mycorrhizas within Mucoromycota.</title>
        <authorList>
            <person name="Chang Y."/>
            <person name="Desiro A."/>
            <person name="Na H."/>
            <person name="Sandor L."/>
            <person name="Lipzen A."/>
            <person name="Clum A."/>
            <person name="Barry K."/>
            <person name="Grigoriev I.V."/>
            <person name="Martin F.M."/>
            <person name="Stajich J.E."/>
            <person name="Smith M.E."/>
            <person name="Bonito G."/>
            <person name="Spatafora J.W."/>
        </authorList>
    </citation>
    <scope>NUCLEOTIDE SEQUENCE [LARGE SCALE GENOMIC DNA]</scope>
    <source>
        <strain evidence="1 2">AD002</strain>
    </source>
</reference>
<sequence>MPPKIRLDEYPIDGTPDEYIEFYTQCWDGETCGALSEAAVIAPAIVSEEKLVVVSSPTSDVWVRRTVP</sequence>
<name>A0A433Q1Y7_9FUNG</name>
<protein>
    <submittedName>
        <fullName evidence="1">Uncharacterized protein</fullName>
    </submittedName>
</protein>
<organism evidence="1 2">
    <name type="scientific">Jimgerdemannia flammicorona</name>
    <dbReference type="NCBI Taxonomy" id="994334"/>
    <lineage>
        <taxon>Eukaryota</taxon>
        <taxon>Fungi</taxon>
        <taxon>Fungi incertae sedis</taxon>
        <taxon>Mucoromycota</taxon>
        <taxon>Mucoromycotina</taxon>
        <taxon>Endogonomycetes</taxon>
        <taxon>Endogonales</taxon>
        <taxon>Endogonaceae</taxon>
        <taxon>Jimgerdemannia</taxon>
    </lineage>
</organism>
<proteinExistence type="predicted"/>
<evidence type="ECO:0000313" key="2">
    <source>
        <dbReference type="Proteomes" id="UP000274822"/>
    </source>
</evidence>